<dbReference type="Proteomes" id="UP000182258">
    <property type="component" value="Unassembled WGS sequence"/>
</dbReference>
<dbReference type="EMBL" id="LAPV01000011">
    <property type="protein sequence ID" value="KKC34601.1"/>
    <property type="molecule type" value="Genomic_DNA"/>
</dbReference>
<evidence type="ECO:0000313" key="2">
    <source>
        <dbReference type="EMBL" id="SFD00438.1"/>
    </source>
</evidence>
<keyword evidence="3" id="KW-1185">Reference proteome</keyword>
<dbReference type="RefSeq" id="WP_046169294.1">
    <property type="nucleotide sequence ID" value="NZ_FOMB01000017.1"/>
</dbReference>
<reference evidence="1 3" key="1">
    <citation type="submission" date="2015-03" db="EMBL/GenBank/DDBJ databases">
        <authorList>
            <person name="Lepp D."/>
            <person name="Hassan Y.I."/>
            <person name="Li X.-Z."/>
            <person name="Zhou T."/>
        </authorList>
    </citation>
    <scope>NUCLEOTIDE SEQUENCE [LARGE SCALE GENOMIC DNA]</scope>
    <source>
        <strain evidence="1 3">Cr7-05</strain>
    </source>
</reference>
<accession>A0A0F5Q1V0</accession>
<reference evidence="2 4" key="2">
    <citation type="submission" date="2016-10" db="EMBL/GenBank/DDBJ databases">
        <authorList>
            <person name="de Groot N.N."/>
        </authorList>
    </citation>
    <scope>NUCLEOTIDE SEQUENCE [LARGE SCALE GENOMIC DNA]</scope>
    <source>
        <strain evidence="2 4">CGMCC 1.10210</strain>
    </source>
</reference>
<dbReference type="Proteomes" id="UP000033519">
    <property type="component" value="Unassembled WGS sequence"/>
</dbReference>
<dbReference type="PATRIC" id="fig|728005.3.peg.111"/>
<dbReference type="AlphaFoldDB" id="A0A0F5Q1V0"/>
<evidence type="ECO:0000313" key="4">
    <source>
        <dbReference type="Proteomes" id="UP000182258"/>
    </source>
</evidence>
<organism evidence="2 4">
    <name type="scientific">Devosia psychrophila</name>
    <dbReference type="NCBI Taxonomy" id="728005"/>
    <lineage>
        <taxon>Bacteria</taxon>
        <taxon>Pseudomonadati</taxon>
        <taxon>Pseudomonadota</taxon>
        <taxon>Alphaproteobacteria</taxon>
        <taxon>Hyphomicrobiales</taxon>
        <taxon>Devosiaceae</taxon>
        <taxon>Devosia</taxon>
    </lineage>
</organism>
<dbReference type="STRING" id="728005.SAMN04488059_11732"/>
<gene>
    <name evidence="2" type="ORF">SAMN04488059_11732</name>
    <name evidence="1" type="ORF">WH91_01755</name>
</gene>
<dbReference type="EMBL" id="FOMB01000017">
    <property type="protein sequence ID" value="SFD00438.1"/>
    <property type="molecule type" value="Genomic_DNA"/>
</dbReference>
<evidence type="ECO:0000313" key="3">
    <source>
        <dbReference type="Proteomes" id="UP000033519"/>
    </source>
</evidence>
<protein>
    <submittedName>
        <fullName evidence="2">Uncharacterized protein</fullName>
    </submittedName>
</protein>
<name>A0A0F5Q1V0_9HYPH</name>
<evidence type="ECO:0000313" key="1">
    <source>
        <dbReference type="EMBL" id="KKC34601.1"/>
    </source>
</evidence>
<proteinExistence type="predicted"/>
<sequence length="189" mass="19572">MGQIFGEARNVRATAGNMVAGGTGSMGAQIAADAAPEEWKGTAAIGGGLTGAGIGTVATALPRLAGAGGRALGDFVAPFTQGGREQMQYLNILRNVPSYRLGIAVADLIDIAYEYSVLSEMVELFRLRDDPVGALAGPAMAKLVDICAAEGIRRGVIFASGDDVMNRNYALDLVDEMVAAFTPHWAALL</sequence>